<dbReference type="EMBL" id="CP108125">
    <property type="protein sequence ID" value="WTO86630.1"/>
    <property type="molecule type" value="Genomic_DNA"/>
</dbReference>
<keyword evidence="4 6" id="KW-1133">Transmembrane helix</keyword>
<reference evidence="7 8" key="1">
    <citation type="submission" date="2022-10" db="EMBL/GenBank/DDBJ databases">
        <title>The complete genomes of actinobacterial strains from the NBC collection.</title>
        <authorList>
            <person name="Joergensen T.S."/>
            <person name="Alvarez Arevalo M."/>
            <person name="Sterndorff E.B."/>
            <person name="Faurdal D."/>
            <person name="Vuksanovic O."/>
            <person name="Mourched A.-S."/>
            <person name="Charusanti P."/>
            <person name="Shaw S."/>
            <person name="Blin K."/>
            <person name="Weber T."/>
        </authorList>
    </citation>
    <scope>NUCLEOTIDE SEQUENCE [LARGE SCALE GENOMIC DNA]</scope>
    <source>
        <strain evidence="7 8">NBC_00206</strain>
    </source>
</reference>
<accession>A0ABZ1J3D7</accession>
<evidence type="ECO:0000313" key="7">
    <source>
        <dbReference type="EMBL" id="WTO86630.1"/>
    </source>
</evidence>
<comment type="subcellular location">
    <subcellularLocation>
        <location evidence="1">Cell membrane</location>
        <topology evidence="1">Multi-pass membrane protein</topology>
    </subcellularLocation>
</comment>
<evidence type="ECO:0000256" key="1">
    <source>
        <dbReference type="ARBA" id="ARBA00004651"/>
    </source>
</evidence>
<keyword evidence="8" id="KW-1185">Reference proteome</keyword>
<protein>
    <submittedName>
        <fullName evidence="7">Cytochrome c oxidase assembly protein</fullName>
    </submittedName>
</protein>
<sequence length="238" mass="24930">MAGGSAGVGVLAGQRPGVRTAARVGRRVALPRRQAVADGERVGDELLVTARPLTLALRALPAGGVRRSLLALTRVRAAGWLTFPPLAALWDVGGLWLLYRTGLFAQTAHRPALHLLVHFHVLAAGTLFAFAVCGLDPVRRRWSAALRGGTLLVAGAAHGVLAKTLYAAPPPGLDVAVADLRIGARVMYYGGDLVALATAVVVGAGWYAARGRALRAATRRRGEAFDPRNIPHCAQNIG</sequence>
<dbReference type="RefSeq" id="WP_406260558.1">
    <property type="nucleotide sequence ID" value="NZ_CP108125.1"/>
</dbReference>
<feature type="transmembrane region" description="Helical" evidence="6">
    <location>
        <begin position="144"/>
        <end position="166"/>
    </location>
</feature>
<feature type="transmembrane region" description="Helical" evidence="6">
    <location>
        <begin position="77"/>
        <end position="99"/>
    </location>
</feature>
<evidence type="ECO:0000256" key="3">
    <source>
        <dbReference type="ARBA" id="ARBA00022692"/>
    </source>
</evidence>
<name>A0ABZ1J3D7_9ACTN</name>
<dbReference type="Pfam" id="PF09678">
    <property type="entry name" value="Caa3_CtaG"/>
    <property type="match status" value="1"/>
</dbReference>
<evidence type="ECO:0000313" key="8">
    <source>
        <dbReference type="Proteomes" id="UP001622690"/>
    </source>
</evidence>
<keyword evidence="5 6" id="KW-0472">Membrane</keyword>
<dbReference type="Proteomes" id="UP001622690">
    <property type="component" value="Chromosome"/>
</dbReference>
<feature type="transmembrane region" description="Helical" evidence="6">
    <location>
        <begin position="186"/>
        <end position="209"/>
    </location>
</feature>
<gene>
    <name evidence="7" type="ORF">OHU27_31045</name>
</gene>
<keyword evidence="2" id="KW-1003">Cell membrane</keyword>
<evidence type="ECO:0000256" key="5">
    <source>
        <dbReference type="ARBA" id="ARBA00023136"/>
    </source>
</evidence>
<evidence type="ECO:0000256" key="6">
    <source>
        <dbReference type="SAM" id="Phobius"/>
    </source>
</evidence>
<organism evidence="7 8">
    <name type="scientific">Streptomyces nigra</name>
    <dbReference type="NCBI Taxonomy" id="1827580"/>
    <lineage>
        <taxon>Bacteria</taxon>
        <taxon>Bacillati</taxon>
        <taxon>Actinomycetota</taxon>
        <taxon>Actinomycetes</taxon>
        <taxon>Kitasatosporales</taxon>
        <taxon>Streptomycetaceae</taxon>
        <taxon>Streptomyces</taxon>
    </lineage>
</organism>
<keyword evidence="3 6" id="KW-0812">Transmembrane</keyword>
<evidence type="ECO:0000256" key="4">
    <source>
        <dbReference type="ARBA" id="ARBA00022989"/>
    </source>
</evidence>
<proteinExistence type="predicted"/>
<feature type="transmembrane region" description="Helical" evidence="6">
    <location>
        <begin position="111"/>
        <end position="132"/>
    </location>
</feature>
<dbReference type="InterPro" id="IPR019108">
    <property type="entry name" value="Caa3_assmbl_CtaG-rel"/>
</dbReference>
<evidence type="ECO:0000256" key="2">
    <source>
        <dbReference type="ARBA" id="ARBA00022475"/>
    </source>
</evidence>